<dbReference type="Gene3D" id="3.30.470.30">
    <property type="entry name" value="DNA ligase/mRNA capping enzyme"/>
    <property type="match status" value="1"/>
</dbReference>
<gene>
    <name evidence="10" type="ORF">FZC36_01660</name>
</gene>
<dbReference type="Proteomes" id="UP000324924">
    <property type="component" value="Chromosome"/>
</dbReference>
<proteinExistence type="predicted"/>
<evidence type="ECO:0000259" key="9">
    <source>
        <dbReference type="SMART" id="SM00532"/>
    </source>
</evidence>
<dbReference type="Pfam" id="PF01653">
    <property type="entry name" value="DNA_ligase_aden"/>
    <property type="match status" value="2"/>
</dbReference>
<dbReference type="InterPro" id="IPR041663">
    <property type="entry name" value="DisA/LigA_HHH"/>
</dbReference>
<dbReference type="Pfam" id="PF03120">
    <property type="entry name" value="OB_DNA_ligase"/>
    <property type="match status" value="1"/>
</dbReference>
<evidence type="ECO:0000256" key="4">
    <source>
        <dbReference type="ARBA" id="ARBA00022763"/>
    </source>
</evidence>
<reference evidence="10 11" key="1">
    <citation type="submission" date="2019-08" db="EMBL/GenBank/DDBJ databases">
        <title>Highly reduced genomes of protist endosymbionts show evolutionary convergence.</title>
        <authorList>
            <person name="George E."/>
            <person name="Husnik F."/>
            <person name="Tashyreva D."/>
            <person name="Prokopchuk G."/>
            <person name="Horak A."/>
            <person name="Kwong W.K."/>
            <person name="Lukes J."/>
            <person name="Keeling P.J."/>
        </authorList>
    </citation>
    <scope>NUCLEOTIDE SEQUENCE [LARGE SCALE GENOMIC DNA]</scope>
    <source>
        <strain evidence="10">1604HC</strain>
    </source>
</reference>
<dbReference type="Pfam" id="PF12826">
    <property type="entry name" value="HHH_2"/>
    <property type="match status" value="1"/>
</dbReference>
<dbReference type="GO" id="GO:0006281">
    <property type="term" value="P:DNA repair"/>
    <property type="evidence" value="ECO:0007669"/>
    <property type="project" value="UniProtKB-KW"/>
</dbReference>
<dbReference type="GO" id="GO:0006260">
    <property type="term" value="P:DNA replication"/>
    <property type="evidence" value="ECO:0007669"/>
    <property type="project" value="UniProtKB-KW"/>
</dbReference>
<dbReference type="InterPro" id="IPR010994">
    <property type="entry name" value="RuvA_2-like"/>
</dbReference>
<dbReference type="InterPro" id="IPR004150">
    <property type="entry name" value="NAD_DNA_ligase_OB"/>
</dbReference>
<comment type="catalytic activity">
    <reaction evidence="8">
        <text>NAD(+) + (deoxyribonucleotide)n-3'-hydroxyl + 5'-phospho-(deoxyribonucleotide)m = (deoxyribonucleotide)n+m + AMP + beta-nicotinamide D-nucleotide.</text>
        <dbReference type="EC" id="6.5.1.2"/>
    </reaction>
</comment>
<dbReference type="InterPro" id="IPR033136">
    <property type="entry name" value="DNA_ligase_CS"/>
</dbReference>
<evidence type="ECO:0000256" key="6">
    <source>
        <dbReference type="ARBA" id="ARBA00023204"/>
    </source>
</evidence>
<keyword evidence="6" id="KW-0234">DNA repair</keyword>
<sequence>MGSLFDEIDESSVLKKDKNLENTSKVSKFVEDKPIGKITEEGLGGDLGKLKQEWKEVSKKVKFYDKKYAYGKPLIADTSYDLLKYRLQEIEEKIGKQKNSPLNKIGHIEDKEVKHKFPMLSLDHGYGTDSMEKFYKKILNSIKLEPEMVLEHKIDGISASLSYTKGKLSLCVTRGDGTYGMDITKQAKYIENIPQEIPVKIEALVEIVESAEEDKNIDINKDTKDESSGAVSVNIMDTEEITMPDEFEIRGEIFMDFESFNKVNNSIEKEFKNPRNATAGILRNKEMDFIANYKLKFIPHGFVQNLRSKYSNQIDLISKLGFNTMKYVICDDLCEAKEAFQKTELSRNDIPYPVDGVVLKVNSLKSWDELGFHSTAPRFCFACKFFPRNSSTTIVDIVMQIGKSGAISPVAILDPIFIDGVEVKKVSLHNVQEVINKDYRIGDEVIIARAGDVIPHVMSKKNTGKEKFILPVICPSCNSELVRESVMLKCINPQCSEQKILQIEHFVSKKALNISNLGEKNIRKLFEIGLVNNQEDVIKKLRELILQNNSQVKNILGSKVAINILNSINSQSRIELNRWIFALCIPNVGYGQSTLLAKNLITLENFIETFTDKEKLANINIKGIGPSVIDSISNYLKENTWVLNSYNYLKNIS</sequence>
<evidence type="ECO:0000256" key="2">
    <source>
        <dbReference type="ARBA" id="ARBA00022598"/>
    </source>
</evidence>
<dbReference type="SUPFAM" id="SSF50249">
    <property type="entry name" value="Nucleic acid-binding proteins"/>
    <property type="match status" value="1"/>
</dbReference>
<keyword evidence="4" id="KW-0227">DNA damage</keyword>
<keyword evidence="5" id="KW-0520">NAD</keyword>
<dbReference type="KEGG" id="nabu:FZC36_01660"/>
<keyword evidence="3" id="KW-0235">DNA replication</keyword>
<evidence type="ECO:0000256" key="7">
    <source>
        <dbReference type="ARBA" id="ARBA00023211"/>
    </source>
</evidence>
<dbReference type="PIRSF" id="PIRSF001604">
    <property type="entry name" value="LigA"/>
    <property type="match status" value="1"/>
</dbReference>
<accession>A0A5C0UG99</accession>
<keyword evidence="2 10" id="KW-0436">Ligase</keyword>
<dbReference type="Gene3D" id="1.10.150.20">
    <property type="entry name" value="5' to 3' exonuclease, C-terminal subdomain"/>
    <property type="match status" value="2"/>
</dbReference>
<evidence type="ECO:0000256" key="1">
    <source>
        <dbReference type="ARBA" id="ARBA00012722"/>
    </source>
</evidence>
<dbReference type="InterPro" id="IPR013839">
    <property type="entry name" value="DNAligase_adenylation"/>
</dbReference>
<organism evidence="10 11">
    <name type="scientific">Candidatus Nesciobacter abundans</name>
    <dbReference type="NCBI Taxonomy" id="2601668"/>
    <lineage>
        <taxon>Bacteria</taxon>
        <taxon>Pseudomonadati</taxon>
        <taxon>Pseudomonadota</taxon>
        <taxon>Alphaproteobacteria</taxon>
        <taxon>Holosporales</taxon>
        <taxon>Holosporaceae</taxon>
        <taxon>Candidatus Nesciobacter</taxon>
    </lineage>
</organism>
<dbReference type="OrthoDB" id="9759736at2"/>
<dbReference type="AlphaFoldDB" id="A0A5C0UG99"/>
<evidence type="ECO:0000256" key="3">
    <source>
        <dbReference type="ARBA" id="ARBA00022705"/>
    </source>
</evidence>
<evidence type="ECO:0000313" key="10">
    <source>
        <dbReference type="EMBL" id="QEK39136.1"/>
    </source>
</evidence>
<dbReference type="PROSITE" id="PS01056">
    <property type="entry name" value="DNA_LIGASE_N2"/>
    <property type="match status" value="1"/>
</dbReference>
<keyword evidence="7" id="KW-0464">Manganese</keyword>
<dbReference type="SUPFAM" id="SSF47781">
    <property type="entry name" value="RuvA domain 2-like"/>
    <property type="match status" value="1"/>
</dbReference>
<name>A0A5C0UG99_9PROT</name>
<evidence type="ECO:0000313" key="11">
    <source>
        <dbReference type="Proteomes" id="UP000324924"/>
    </source>
</evidence>
<dbReference type="EMBL" id="CP043314">
    <property type="protein sequence ID" value="QEK39136.1"/>
    <property type="molecule type" value="Genomic_DNA"/>
</dbReference>
<dbReference type="Gene3D" id="1.10.287.610">
    <property type="entry name" value="Helix hairpin bin"/>
    <property type="match status" value="1"/>
</dbReference>
<dbReference type="InterPro" id="IPR012340">
    <property type="entry name" value="NA-bd_OB-fold"/>
</dbReference>
<evidence type="ECO:0000256" key="8">
    <source>
        <dbReference type="ARBA" id="ARBA00034005"/>
    </source>
</evidence>
<dbReference type="InterPro" id="IPR013840">
    <property type="entry name" value="DNAligase_N"/>
</dbReference>
<dbReference type="EC" id="6.5.1.2" evidence="1"/>
<keyword evidence="11" id="KW-1185">Reference proteome</keyword>
<feature type="domain" description="NAD-dependent DNA ligase N-terminal" evidence="9">
    <location>
        <begin position="49"/>
        <end position="511"/>
    </location>
</feature>
<dbReference type="SMART" id="SM00532">
    <property type="entry name" value="LIGANc"/>
    <property type="match status" value="1"/>
</dbReference>
<dbReference type="RefSeq" id="WP_148972259.1">
    <property type="nucleotide sequence ID" value="NZ_CP043314.1"/>
</dbReference>
<dbReference type="GO" id="GO:0003911">
    <property type="term" value="F:DNA ligase (NAD+) activity"/>
    <property type="evidence" value="ECO:0007669"/>
    <property type="project" value="UniProtKB-EC"/>
</dbReference>
<dbReference type="SUPFAM" id="SSF56091">
    <property type="entry name" value="DNA ligase/mRNA capping enzyme, catalytic domain"/>
    <property type="match status" value="2"/>
</dbReference>
<dbReference type="Gene3D" id="2.40.50.140">
    <property type="entry name" value="Nucleic acid-binding proteins"/>
    <property type="match status" value="1"/>
</dbReference>
<evidence type="ECO:0000256" key="5">
    <source>
        <dbReference type="ARBA" id="ARBA00023027"/>
    </source>
</evidence>
<dbReference type="InterPro" id="IPR001679">
    <property type="entry name" value="DNA_ligase"/>
</dbReference>
<protein>
    <recommendedName>
        <fullName evidence="1">DNA ligase (NAD(+))</fullName>
        <ecNumber evidence="1">6.5.1.2</ecNumber>
    </recommendedName>
</protein>